<dbReference type="InterPro" id="IPR043132">
    <property type="entry name" value="BCAT-like_C"/>
</dbReference>
<dbReference type="OrthoDB" id="9805628at2"/>
<dbReference type="RefSeq" id="WP_157821290.1">
    <property type="nucleotide sequence ID" value="NZ_CP018800.1"/>
</dbReference>
<evidence type="ECO:0000313" key="2">
    <source>
        <dbReference type="Proteomes" id="UP000231637"/>
    </source>
</evidence>
<gene>
    <name evidence="1" type="ORF">Ga0123462_1237</name>
</gene>
<keyword evidence="1" id="KW-0808">Transferase</keyword>
<dbReference type="InterPro" id="IPR043131">
    <property type="entry name" value="BCAT-like_N"/>
</dbReference>
<accession>A0A2K8L8A9</accession>
<evidence type="ECO:0000313" key="1">
    <source>
        <dbReference type="EMBL" id="ATX82101.1"/>
    </source>
</evidence>
<keyword evidence="1" id="KW-0456">Lyase</keyword>
<dbReference type="Gene3D" id="3.20.10.10">
    <property type="entry name" value="D-amino Acid Aminotransferase, subunit A, domain 2"/>
    <property type="match status" value="1"/>
</dbReference>
<dbReference type="KEGG" id="mfn:Ga0123462_1237"/>
<protein>
    <submittedName>
        <fullName evidence="1">Branched-chain amino acid aminotransferase/4-amino-4-deoxychorismate lyase</fullName>
    </submittedName>
</protein>
<organism evidence="1 2">
    <name type="scientific">Mariprofundus ferrinatatus</name>
    <dbReference type="NCBI Taxonomy" id="1921087"/>
    <lineage>
        <taxon>Bacteria</taxon>
        <taxon>Pseudomonadati</taxon>
        <taxon>Pseudomonadota</taxon>
        <taxon>Candidatius Mariprofundia</taxon>
        <taxon>Mariprofundales</taxon>
        <taxon>Mariprofundaceae</taxon>
        <taxon>Mariprofundus</taxon>
    </lineage>
</organism>
<dbReference type="InterPro" id="IPR001544">
    <property type="entry name" value="Aminotrans_IV"/>
</dbReference>
<dbReference type="AlphaFoldDB" id="A0A2K8L8A9"/>
<keyword evidence="2" id="KW-1185">Reference proteome</keyword>
<dbReference type="GO" id="GO:0016829">
    <property type="term" value="F:lyase activity"/>
    <property type="evidence" value="ECO:0007669"/>
    <property type="project" value="UniProtKB-KW"/>
</dbReference>
<dbReference type="Pfam" id="PF01063">
    <property type="entry name" value="Aminotran_4"/>
    <property type="match status" value="1"/>
</dbReference>
<dbReference type="Proteomes" id="UP000231637">
    <property type="component" value="Chromosome"/>
</dbReference>
<reference evidence="1 2" key="1">
    <citation type="submission" date="2016-12" db="EMBL/GenBank/DDBJ databases">
        <title>Isolation and genomic insights into novel planktonic Zetaproteobacteria from stratified waters of the Chesapeake Bay.</title>
        <authorList>
            <person name="McAllister S.M."/>
            <person name="Kato S."/>
            <person name="Chan C.S."/>
            <person name="Chiu B.K."/>
            <person name="Field E.K."/>
        </authorList>
    </citation>
    <scope>NUCLEOTIDE SEQUENCE [LARGE SCALE GENOMIC DNA]</scope>
    <source>
        <strain evidence="1 2">CP-8</strain>
    </source>
</reference>
<dbReference type="Gene3D" id="3.30.470.10">
    <property type="match status" value="1"/>
</dbReference>
<dbReference type="SUPFAM" id="SSF56752">
    <property type="entry name" value="D-aminoacid aminotransferase-like PLP-dependent enzymes"/>
    <property type="match status" value="1"/>
</dbReference>
<dbReference type="GO" id="GO:0008483">
    <property type="term" value="F:transaminase activity"/>
    <property type="evidence" value="ECO:0007669"/>
    <property type="project" value="UniProtKB-KW"/>
</dbReference>
<keyword evidence="1" id="KW-0032">Aminotransferase</keyword>
<dbReference type="EMBL" id="CP018800">
    <property type="protein sequence ID" value="ATX82101.1"/>
    <property type="molecule type" value="Genomic_DNA"/>
</dbReference>
<name>A0A2K8L8A9_9PROT</name>
<dbReference type="InterPro" id="IPR036038">
    <property type="entry name" value="Aminotransferase-like"/>
</dbReference>
<proteinExistence type="predicted"/>
<sequence length="259" mass="28021">MKIVSADKLERGLAYGEACFETFRVIHGEIFAWDAHCQRLATGLAEFGITLSDADSERLRDASLKQAEQVGSDVLVRVTVSGGSAEWGLANVSEAPVAYIQVVSAPVRQKMAILMMRNWPFPLKAKPAKFTSDYAETLRVLKGSKNLDLLFEQDQKLIATATANLLIYRGGHWWTPLAERGVLPGVIRGHLIKAGLVHEAECPVSWVSDCEAMALCNSGIFIRPVAAVSEIKKIAVDHPALGELTGALAGNAGVPKELM</sequence>